<name>A0A1F7X9T8_9BACT</name>
<comment type="caution">
    <text evidence="9">The sequence shown here is derived from an EMBL/GenBank/DDBJ whole genome shotgun (WGS) entry which is preliminary data.</text>
</comment>
<sequence length="147" mass="17522">MKCPFCTSDNNQVLESRVVDDGDSIRRRRECEKCKKRFTTYEKVKSSFLWVIKKDGKREPFEKEKVKRGILRAIEKRPISLDLVDEIVEQVEREMLRKEKEEVSSKTIGRAVLTRLRKIDRVAWLRFASVYLEFEDFKDFENAIEKG</sequence>
<dbReference type="EMBL" id="MGFS01000011">
    <property type="protein sequence ID" value="OGM11781.1"/>
    <property type="molecule type" value="Genomic_DNA"/>
</dbReference>
<dbReference type="AlphaFoldDB" id="A0A1F7X9T8"/>
<keyword evidence="4 7" id="KW-0805">Transcription regulation</keyword>
<dbReference type="PANTHER" id="PTHR30455:SF2">
    <property type="entry name" value="TRANSCRIPTIONAL REPRESSOR NRDR"/>
    <property type="match status" value="1"/>
</dbReference>
<keyword evidence="6 7" id="KW-0804">Transcription</keyword>
<keyword evidence="3 7" id="KW-0067">ATP-binding</keyword>
<protein>
    <recommendedName>
        <fullName evidence="7">Transcriptional repressor NrdR</fullName>
    </recommendedName>
</protein>
<dbReference type="InterPro" id="IPR005144">
    <property type="entry name" value="ATP-cone_dom"/>
</dbReference>
<evidence type="ECO:0000256" key="7">
    <source>
        <dbReference type="HAMAP-Rule" id="MF_00440"/>
    </source>
</evidence>
<evidence type="ECO:0000259" key="8">
    <source>
        <dbReference type="PROSITE" id="PS51161"/>
    </source>
</evidence>
<feature type="zinc finger region" evidence="7">
    <location>
        <begin position="3"/>
        <end position="34"/>
    </location>
</feature>
<keyword evidence="5 7" id="KW-0238">DNA-binding</keyword>
<dbReference type="PANTHER" id="PTHR30455">
    <property type="entry name" value="TRANSCRIPTIONAL REPRESSOR NRDR"/>
    <property type="match status" value="1"/>
</dbReference>
<feature type="domain" description="ATP-cone" evidence="8">
    <location>
        <begin position="49"/>
        <end position="139"/>
    </location>
</feature>
<dbReference type="NCBIfam" id="TIGR00244">
    <property type="entry name" value="transcriptional regulator NrdR"/>
    <property type="match status" value="1"/>
</dbReference>
<accession>A0A1F7X9T8</accession>
<dbReference type="Pfam" id="PF03477">
    <property type="entry name" value="ATP-cone"/>
    <property type="match status" value="1"/>
</dbReference>
<keyword evidence="2 7" id="KW-0547">Nucleotide-binding</keyword>
<comment type="function">
    <text evidence="7">Negatively regulates transcription of bacterial ribonucleotide reductase nrd genes and operons by binding to NrdR-boxes.</text>
</comment>
<evidence type="ECO:0000256" key="4">
    <source>
        <dbReference type="ARBA" id="ARBA00023015"/>
    </source>
</evidence>
<comment type="cofactor">
    <cofactor evidence="7">
        <name>Zn(2+)</name>
        <dbReference type="ChEBI" id="CHEBI:29105"/>
    </cofactor>
    <text evidence="7">Binds 1 zinc ion.</text>
</comment>
<organism evidence="9 10">
    <name type="scientific">Candidatus Woesebacteria bacterium RBG_16_34_12</name>
    <dbReference type="NCBI Taxonomy" id="1802480"/>
    <lineage>
        <taxon>Bacteria</taxon>
        <taxon>Candidatus Woeseibacteriota</taxon>
    </lineage>
</organism>
<dbReference type="Proteomes" id="UP000177053">
    <property type="component" value="Unassembled WGS sequence"/>
</dbReference>
<dbReference type="GO" id="GO:0005524">
    <property type="term" value="F:ATP binding"/>
    <property type="evidence" value="ECO:0007669"/>
    <property type="project" value="UniProtKB-UniRule"/>
</dbReference>
<dbReference type="GO" id="GO:0008270">
    <property type="term" value="F:zinc ion binding"/>
    <property type="evidence" value="ECO:0007669"/>
    <property type="project" value="UniProtKB-UniRule"/>
</dbReference>
<evidence type="ECO:0000256" key="2">
    <source>
        <dbReference type="ARBA" id="ARBA00022741"/>
    </source>
</evidence>
<evidence type="ECO:0000313" key="9">
    <source>
        <dbReference type="EMBL" id="OGM11781.1"/>
    </source>
</evidence>
<reference evidence="9 10" key="1">
    <citation type="journal article" date="2016" name="Nat. Commun.">
        <title>Thousands of microbial genomes shed light on interconnected biogeochemical processes in an aquifer system.</title>
        <authorList>
            <person name="Anantharaman K."/>
            <person name="Brown C.T."/>
            <person name="Hug L.A."/>
            <person name="Sharon I."/>
            <person name="Castelle C.J."/>
            <person name="Probst A.J."/>
            <person name="Thomas B.C."/>
            <person name="Singh A."/>
            <person name="Wilkins M.J."/>
            <person name="Karaoz U."/>
            <person name="Brodie E.L."/>
            <person name="Williams K.H."/>
            <person name="Hubbard S.S."/>
            <person name="Banfield J.F."/>
        </authorList>
    </citation>
    <scope>NUCLEOTIDE SEQUENCE [LARGE SCALE GENOMIC DNA]</scope>
</reference>
<evidence type="ECO:0000256" key="5">
    <source>
        <dbReference type="ARBA" id="ARBA00023125"/>
    </source>
</evidence>
<gene>
    <name evidence="7" type="primary">nrdR</name>
    <name evidence="9" type="ORF">A2Z22_04395</name>
</gene>
<dbReference type="PROSITE" id="PS51161">
    <property type="entry name" value="ATP_CONE"/>
    <property type="match status" value="1"/>
</dbReference>
<dbReference type="Pfam" id="PF22811">
    <property type="entry name" value="Zn_ribbon_NrdR"/>
    <property type="match status" value="1"/>
</dbReference>
<keyword evidence="7" id="KW-0862">Zinc</keyword>
<keyword evidence="7" id="KW-0863">Zinc-finger</keyword>
<dbReference type="InterPro" id="IPR003796">
    <property type="entry name" value="RNR_NrdR-like"/>
</dbReference>
<evidence type="ECO:0000256" key="6">
    <source>
        <dbReference type="ARBA" id="ARBA00023163"/>
    </source>
</evidence>
<keyword evidence="1 7" id="KW-0678">Repressor</keyword>
<dbReference type="GO" id="GO:0045892">
    <property type="term" value="P:negative regulation of DNA-templated transcription"/>
    <property type="evidence" value="ECO:0007669"/>
    <property type="project" value="UniProtKB-UniRule"/>
</dbReference>
<dbReference type="GO" id="GO:0003677">
    <property type="term" value="F:DNA binding"/>
    <property type="evidence" value="ECO:0007669"/>
    <property type="project" value="UniProtKB-KW"/>
</dbReference>
<dbReference type="HAMAP" id="MF_00440">
    <property type="entry name" value="NrdR"/>
    <property type="match status" value="1"/>
</dbReference>
<proteinExistence type="inferred from homology"/>
<dbReference type="InterPro" id="IPR055173">
    <property type="entry name" value="NrdR-like_N"/>
</dbReference>
<evidence type="ECO:0000313" key="10">
    <source>
        <dbReference type="Proteomes" id="UP000177053"/>
    </source>
</evidence>
<evidence type="ECO:0000256" key="3">
    <source>
        <dbReference type="ARBA" id="ARBA00022840"/>
    </source>
</evidence>
<keyword evidence="7" id="KW-0479">Metal-binding</keyword>
<evidence type="ECO:0000256" key="1">
    <source>
        <dbReference type="ARBA" id="ARBA00022491"/>
    </source>
</evidence>
<comment type="similarity">
    <text evidence="7">Belongs to the NrdR family.</text>
</comment>